<keyword evidence="1" id="KW-0378">Hydrolase</keyword>
<evidence type="ECO:0000313" key="4">
    <source>
        <dbReference type="Proteomes" id="UP000016930"/>
    </source>
</evidence>
<dbReference type="InterPro" id="IPR050300">
    <property type="entry name" value="GDXG_lipolytic_enzyme"/>
</dbReference>
<dbReference type="OrthoDB" id="433474at2759"/>
<reference evidence="3 4" key="1">
    <citation type="journal article" date="2012" name="Proc. Natl. Acad. Sci. U.S.A.">
        <title>Comparative genomics of Ceriporiopsis subvermispora and Phanerochaete chrysosporium provide insight into selective ligninolysis.</title>
        <authorList>
            <person name="Fernandez-Fueyo E."/>
            <person name="Ruiz-Duenas F.J."/>
            <person name="Ferreira P."/>
            <person name="Floudas D."/>
            <person name="Hibbett D.S."/>
            <person name="Canessa P."/>
            <person name="Larrondo L.F."/>
            <person name="James T.Y."/>
            <person name="Seelenfreund D."/>
            <person name="Lobos S."/>
            <person name="Polanco R."/>
            <person name="Tello M."/>
            <person name="Honda Y."/>
            <person name="Watanabe T."/>
            <person name="Watanabe T."/>
            <person name="Ryu J.S."/>
            <person name="Kubicek C.P."/>
            <person name="Schmoll M."/>
            <person name="Gaskell J."/>
            <person name="Hammel K.E."/>
            <person name="St John F.J."/>
            <person name="Vanden Wymelenberg A."/>
            <person name="Sabat G."/>
            <person name="Splinter BonDurant S."/>
            <person name="Syed K."/>
            <person name="Yadav J.S."/>
            <person name="Doddapaneni H."/>
            <person name="Subramanian V."/>
            <person name="Lavin J.L."/>
            <person name="Oguiza J.A."/>
            <person name="Perez G."/>
            <person name="Pisabarro A.G."/>
            <person name="Ramirez L."/>
            <person name="Santoyo F."/>
            <person name="Master E."/>
            <person name="Coutinho P.M."/>
            <person name="Henrissat B."/>
            <person name="Lombard V."/>
            <person name="Magnuson J.K."/>
            <person name="Kuees U."/>
            <person name="Hori C."/>
            <person name="Igarashi K."/>
            <person name="Samejima M."/>
            <person name="Held B.W."/>
            <person name="Barry K.W."/>
            <person name="LaButti K.M."/>
            <person name="Lapidus A."/>
            <person name="Lindquist E.A."/>
            <person name="Lucas S.M."/>
            <person name="Riley R."/>
            <person name="Salamov A.A."/>
            <person name="Hoffmeister D."/>
            <person name="Schwenk D."/>
            <person name="Hadar Y."/>
            <person name="Yarden O."/>
            <person name="de Vries R.P."/>
            <person name="Wiebenga A."/>
            <person name="Stenlid J."/>
            <person name="Eastwood D."/>
            <person name="Grigoriev I.V."/>
            <person name="Berka R.M."/>
            <person name="Blanchette R.A."/>
            <person name="Kersten P."/>
            <person name="Martinez A.T."/>
            <person name="Vicuna R."/>
            <person name="Cullen D."/>
        </authorList>
    </citation>
    <scope>NUCLEOTIDE SEQUENCE [LARGE SCALE GENOMIC DNA]</scope>
    <source>
        <strain evidence="3 4">B</strain>
    </source>
</reference>
<evidence type="ECO:0000313" key="3">
    <source>
        <dbReference type="EMBL" id="EMD31555.1"/>
    </source>
</evidence>
<evidence type="ECO:0000259" key="2">
    <source>
        <dbReference type="Pfam" id="PF20434"/>
    </source>
</evidence>
<dbReference type="Gene3D" id="3.40.50.1820">
    <property type="entry name" value="alpha/beta hydrolase"/>
    <property type="match status" value="1"/>
</dbReference>
<dbReference type="EMBL" id="KB445817">
    <property type="protein sequence ID" value="EMD31555.1"/>
    <property type="molecule type" value="Genomic_DNA"/>
</dbReference>
<name>M2QHK6_CERS8</name>
<dbReference type="Proteomes" id="UP000016930">
    <property type="component" value="Unassembled WGS sequence"/>
</dbReference>
<dbReference type="GO" id="GO:0016787">
    <property type="term" value="F:hydrolase activity"/>
    <property type="evidence" value="ECO:0007669"/>
    <property type="project" value="UniProtKB-KW"/>
</dbReference>
<proteinExistence type="predicted"/>
<protein>
    <recommendedName>
        <fullName evidence="2">BD-FAE-like domain-containing protein</fullName>
    </recommendedName>
</protein>
<dbReference type="InterPro" id="IPR029058">
    <property type="entry name" value="AB_hydrolase_fold"/>
</dbReference>
<dbReference type="SUPFAM" id="SSF53474">
    <property type="entry name" value="alpha/beta-Hydrolases"/>
    <property type="match status" value="1"/>
</dbReference>
<dbReference type="PANTHER" id="PTHR48081">
    <property type="entry name" value="AB HYDROLASE SUPERFAMILY PROTEIN C4A8.06C"/>
    <property type="match status" value="1"/>
</dbReference>
<dbReference type="AlphaFoldDB" id="M2QHK6"/>
<keyword evidence="4" id="KW-1185">Reference proteome</keyword>
<feature type="domain" description="BD-FAE-like" evidence="2">
    <location>
        <begin position="52"/>
        <end position="161"/>
    </location>
</feature>
<gene>
    <name evidence="3" type="ORF">CERSUDRAFT_100228</name>
</gene>
<evidence type="ECO:0000256" key="1">
    <source>
        <dbReference type="ARBA" id="ARBA00022801"/>
    </source>
</evidence>
<organism evidence="3 4">
    <name type="scientific">Ceriporiopsis subvermispora (strain B)</name>
    <name type="common">White-rot fungus</name>
    <name type="synonym">Gelatoporia subvermispora</name>
    <dbReference type="NCBI Taxonomy" id="914234"/>
    <lineage>
        <taxon>Eukaryota</taxon>
        <taxon>Fungi</taxon>
        <taxon>Dikarya</taxon>
        <taxon>Basidiomycota</taxon>
        <taxon>Agaricomycotina</taxon>
        <taxon>Agaricomycetes</taxon>
        <taxon>Polyporales</taxon>
        <taxon>Gelatoporiaceae</taxon>
        <taxon>Gelatoporia</taxon>
    </lineage>
</organism>
<sequence length="300" mass="33005">MEAVAAIPETAIHLVIEPTRKAFFPLLQAKEAEIESVERKTFQYGPTDRHQLDVYYPPEGSKPISGTVPIVFFEYGGGFVNGDRVLAPPYDLVYRNVGAFFAKQGFILVIADYRLVPSVKFPQPPEDIPPEAVSSGSIKGDTSQIFVHGHSAGSNHTATMVLYPGLLPTDVLDRVRGLVLTGGAYQFSPSLRLDAVDRYYGTGPEAAEKAPRVLLENASDELLARLPEVFMLMSEREPEAIAQGNEIFHRILSKRLGKDVKLSVMKGHNHVSPHLALMTGQGDAWGYEVAGWIREQFASK</sequence>
<accession>M2QHK6</accession>
<dbReference type="HOGENOM" id="CLU_012494_8_1_1"/>
<dbReference type="InterPro" id="IPR049492">
    <property type="entry name" value="BD-FAE-like_dom"/>
</dbReference>
<dbReference type="Pfam" id="PF20434">
    <property type="entry name" value="BD-FAE"/>
    <property type="match status" value="1"/>
</dbReference>
<dbReference type="STRING" id="914234.M2QHK6"/>